<feature type="non-terminal residue" evidence="2">
    <location>
        <position position="209"/>
    </location>
</feature>
<feature type="compositionally biased region" description="Low complexity" evidence="1">
    <location>
        <begin position="151"/>
        <end position="171"/>
    </location>
</feature>
<feature type="region of interest" description="Disordered" evidence="1">
    <location>
        <begin position="108"/>
        <end position="132"/>
    </location>
</feature>
<organism evidence="2 3">
    <name type="scientific">Amblyomma americanum</name>
    <name type="common">Lone star tick</name>
    <dbReference type="NCBI Taxonomy" id="6943"/>
    <lineage>
        <taxon>Eukaryota</taxon>
        <taxon>Metazoa</taxon>
        <taxon>Ecdysozoa</taxon>
        <taxon>Arthropoda</taxon>
        <taxon>Chelicerata</taxon>
        <taxon>Arachnida</taxon>
        <taxon>Acari</taxon>
        <taxon>Parasitiformes</taxon>
        <taxon>Ixodida</taxon>
        <taxon>Ixodoidea</taxon>
        <taxon>Ixodidae</taxon>
        <taxon>Amblyomminae</taxon>
        <taxon>Amblyomma</taxon>
    </lineage>
</organism>
<dbReference type="Proteomes" id="UP001321473">
    <property type="component" value="Unassembled WGS sequence"/>
</dbReference>
<accession>A0AAQ4FCR7</accession>
<name>A0AAQ4FCR7_AMBAM</name>
<comment type="caution">
    <text evidence="2">The sequence shown here is derived from an EMBL/GenBank/DDBJ whole genome shotgun (WGS) entry which is preliminary data.</text>
</comment>
<protein>
    <submittedName>
        <fullName evidence="2">Uncharacterized protein</fullName>
    </submittedName>
</protein>
<proteinExistence type="predicted"/>
<dbReference type="AlphaFoldDB" id="A0AAQ4FCR7"/>
<evidence type="ECO:0000313" key="3">
    <source>
        <dbReference type="Proteomes" id="UP001321473"/>
    </source>
</evidence>
<evidence type="ECO:0000313" key="2">
    <source>
        <dbReference type="EMBL" id="KAK8784542.1"/>
    </source>
</evidence>
<evidence type="ECO:0000256" key="1">
    <source>
        <dbReference type="SAM" id="MobiDB-lite"/>
    </source>
</evidence>
<feature type="region of interest" description="Disordered" evidence="1">
    <location>
        <begin position="151"/>
        <end position="209"/>
    </location>
</feature>
<keyword evidence="3" id="KW-1185">Reference proteome</keyword>
<sequence length="209" mass="22211">MTFKILERASRRDWDPAVLGTLWPARSTARCLAADNLSPMMRAMFTKSVEFVKASTTPIGGSNSHVIYELSEEQFKALYVLEMLRPVCVVQGQYHRVADDIRRHVAASEKKVKHRPHVAPSLAAEEGAKASEVPPLALSPGLERQAASLSPAISLASPGPSSPLRALSPGGRLSPVTPGSPMRGTASPPLGKLTPVRSMSALGTKSPAA</sequence>
<reference evidence="2 3" key="1">
    <citation type="journal article" date="2023" name="Arcadia Sci">
        <title>De novo assembly of a long-read Amblyomma americanum tick genome.</title>
        <authorList>
            <person name="Chou S."/>
            <person name="Poskanzer K.E."/>
            <person name="Rollins M."/>
            <person name="Thuy-Boun P.S."/>
        </authorList>
    </citation>
    <scope>NUCLEOTIDE SEQUENCE [LARGE SCALE GENOMIC DNA]</scope>
    <source>
        <strain evidence="2">F_SG_1</strain>
        <tissue evidence="2">Salivary glands</tissue>
    </source>
</reference>
<dbReference type="EMBL" id="JARKHS020004488">
    <property type="protein sequence ID" value="KAK8784542.1"/>
    <property type="molecule type" value="Genomic_DNA"/>
</dbReference>
<gene>
    <name evidence="2" type="ORF">V5799_009091</name>
</gene>